<protein>
    <submittedName>
        <fullName evidence="1">Uncharacterized protein</fullName>
    </submittedName>
</protein>
<proteinExistence type="predicted"/>
<sequence length="63" mass="7195">MSYRAPKYCPKCDSNKDVIPISYGKPTPKGFKESDEGKIKLGGCVIYANSPKWYCKKDDIEFR</sequence>
<dbReference type="STRING" id="216432.CA2559_10813"/>
<dbReference type="KEGG" id="cat:CA2559_10813"/>
<dbReference type="EMBL" id="CP002046">
    <property type="protein sequence ID" value="EAP86521.1"/>
    <property type="molecule type" value="Genomic_DNA"/>
</dbReference>
<keyword evidence="2" id="KW-1185">Reference proteome</keyword>
<evidence type="ECO:0000313" key="2">
    <source>
        <dbReference type="Proteomes" id="UP000002297"/>
    </source>
</evidence>
<dbReference type="AlphaFoldDB" id="A3U9N5"/>
<dbReference type="GeneID" id="89453894"/>
<dbReference type="OrthoDB" id="1373641at2"/>
<evidence type="ECO:0000313" key="1">
    <source>
        <dbReference type="EMBL" id="EAP86521.1"/>
    </source>
</evidence>
<reference evidence="1 2" key="1">
    <citation type="journal article" date="2010" name="J. Bacteriol.">
        <title>The complete genome sequence of Croceibacter atlanticus HTCC2559T.</title>
        <authorList>
            <person name="Oh H.M."/>
            <person name="Kang I."/>
            <person name="Ferriera S."/>
            <person name="Giovannoni S.J."/>
            <person name="Cho J.C."/>
        </authorList>
    </citation>
    <scope>NUCLEOTIDE SEQUENCE [LARGE SCALE GENOMIC DNA]</scope>
    <source>
        <strain evidence="2">ATCC BAA-628 / HTCC2559 / KCTC 12090</strain>
    </source>
</reference>
<accession>A3U9N5</accession>
<dbReference type="RefSeq" id="WP_013187902.1">
    <property type="nucleotide sequence ID" value="NC_014230.1"/>
</dbReference>
<name>A3U9N5_CROAH</name>
<organism evidence="1 2">
    <name type="scientific">Croceibacter atlanticus (strain ATCC BAA-628 / JCM 21780 / CIP 108009 / IAM 15332 / KCTC 12090 / HTCC2559)</name>
    <dbReference type="NCBI Taxonomy" id="216432"/>
    <lineage>
        <taxon>Bacteria</taxon>
        <taxon>Pseudomonadati</taxon>
        <taxon>Bacteroidota</taxon>
        <taxon>Flavobacteriia</taxon>
        <taxon>Flavobacteriales</taxon>
        <taxon>Flavobacteriaceae</taxon>
        <taxon>Croceibacter</taxon>
    </lineage>
</organism>
<dbReference type="Proteomes" id="UP000002297">
    <property type="component" value="Chromosome"/>
</dbReference>
<gene>
    <name evidence="1" type="ordered locus">CA2559_10813</name>
</gene>
<dbReference type="HOGENOM" id="CLU_193687_1_0_10"/>